<name>A0A345YIM7_9SPHN</name>
<dbReference type="AlphaFoldDB" id="A0A345YIM7"/>
<dbReference type="Proteomes" id="UP000254508">
    <property type="component" value="Plasmid unnamed"/>
</dbReference>
<evidence type="ECO:0000313" key="2">
    <source>
        <dbReference type="EMBL" id="AXK43779.1"/>
    </source>
</evidence>
<evidence type="ECO:0000256" key="1">
    <source>
        <dbReference type="SAM" id="SignalP"/>
    </source>
</evidence>
<protein>
    <recommendedName>
        <fullName evidence="4">Lipoprotein</fullName>
    </recommendedName>
</protein>
<sequence>MRPVLAVCALALLTGCTTAGNFQDSAVGVGGGPNKLKRTPCACIQKDQPSGLPDFLLDGAELKQEAKA</sequence>
<dbReference type="EMBL" id="CP031358">
    <property type="protein sequence ID" value="AXK43779.1"/>
    <property type="molecule type" value="Genomic_DNA"/>
</dbReference>
<accession>A0A345YIM7</accession>
<dbReference type="KEGG" id="err:DVR09_15090"/>
<feature type="signal peptide" evidence="1">
    <location>
        <begin position="1"/>
        <end position="19"/>
    </location>
</feature>
<geneLocation type="plasmid" evidence="2 3">
    <name>unnamed</name>
</geneLocation>
<keyword evidence="1" id="KW-0732">Signal</keyword>
<dbReference type="PROSITE" id="PS51257">
    <property type="entry name" value="PROKAR_LIPOPROTEIN"/>
    <property type="match status" value="1"/>
</dbReference>
<reference evidence="2 3" key="1">
    <citation type="submission" date="2018-07" db="EMBL/GenBank/DDBJ databases">
        <title>Genome sequence of Erythrobacter strain YH-07, an antagonistic bacterium isolated from Yellow Sea.</title>
        <authorList>
            <person name="Tang T."/>
            <person name="Liu Q."/>
            <person name="Sun X."/>
        </authorList>
    </citation>
    <scope>NUCLEOTIDE SEQUENCE [LARGE SCALE GENOMIC DNA]</scope>
    <source>
        <strain evidence="2 3">YH-07</strain>
        <plasmid evidence="2 3">unnamed</plasmid>
    </source>
</reference>
<proteinExistence type="predicted"/>
<organism evidence="2 3">
    <name type="scientific">Erythrobacter aureus</name>
    <dbReference type="NCBI Taxonomy" id="2182384"/>
    <lineage>
        <taxon>Bacteria</taxon>
        <taxon>Pseudomonadati</taxon>
        <taxon>Pseudomonadota</taxon>
        <taxon>Alphaproteobacteria</taxon>
        <taxon>Sphingomonadales</taxon>
        <taxon>Erythrobacteraceae</taxon>
        <taxon>Erythrobacter/Porphyrobacter group</taxon>
        <taxon>Erythrobacter</taxon>
    </lineage>
</organism>
<keyword evidence="3" id="KW-1185">Reference proteome</keyword>
<gene>
    <name evidence="2" type="ORF">DVR09_15090</name>
</gene>
<feature type="chain" id="PRO_5016814661" description="Lipoprotein" evidence="1">
    <location>
        <begin position="20"/>
        <end position="68"/>
    </location>
</feature>
<evidence type="ECO:0008006" key="4">
    <source>
        <dbReference type="Google" id="ProtNLM"/>
    </source>
</evidence>
<dbReference type="RefSeq" id="WP_115418092.1">
    <property type="nucleotide sequence ID" value="NZ_CP031358.1"/>
</dbReference>
<keyword evidence="2" id="KW-0614">Plasmid</keyword>
<evidence type="ECO:0000313" key="3">
    <source>
        <dbReference type="Proteomes" id="UP000254508"/>
    </source>
</evidence>